<dbReference type="EMBL" id="AP023213">
    <property type="protein sequence ID" value="BCG47962.1"/>
    <property type="molecule type" value="Genomic_DNA"/>
</dbReference>
<feature type="transmembrane region" description="Helical" evidence="1">
    <location>
        <begin position="83"/>
        <end position="101"/>
    </location>
</feature>
<reference evidence="2 3" key="1">
    <citation type="submission" date="2020-06" db="EMBL/GenBank/DDBJ databases">
        <title>Interaction of electrochemicaly active bacteria, Geobacter bremensis R4 on different carbon anode.</title>
        <authorList>
            <person name="Meng L."/>
            <person name="Yoshida N."/>
        </authorList>
    </citation>
    <scope>NUCLEOTIDE SEQUENCE [LARGE SCALE GENOMIC DNA]</scope>
    <source>
        <strain evidence="2 3">R4</strain>
    </source>
</reference>
<feature type="transmembrane region" description="Helical" evidence="1">
    <location>
        <begin position="20"/>
        <end position="37"/>
    </location>
</feature>
<dbReference type="AlphaFoldDB" id="A0A6S6M0S9"/>
<keyword evidence="1" id="KW-1133">Transmembrane helix</keyword>
<dbReference type="SUPFAM" id="SSF58113">
    <property type="entry name" value="Apolipoprotein A-I"/>
    <property type="match status" value="1"/>
</dbReference>
<accession>A0A6S6M0S9</accession>
<dbReference type="Gene3D" id="1.20.5.1230">
    <property type="entry name" value="Apolipoprotein A-I"/>
    <property type="match status" value="1"/>
</dbReference>
<evidence type="ECO:0000313" key="3">
    <source>
        <dbReference type="Proteomes" id="UP000515472"/>
    </source>
</evidence>
<keyword evidence="3" id="KW-1185">Reference proteome</keyword>
<protein>
    <submittedName>
        <fullName evidence="2">Uncharacterized protein</fullName>
    </submittedName>
</protein>
<organism evidence="2 3">
    <name type="scientific">Citrifermentans bremense</name>
    <dbReference type="NCBI Taxonomy" id="60035"/>
    <lineage>
        <taxon>Bacteria</taxon>
        <taxon>Pseudomonadati</taxon>
        <taxon>Thermodesulfobacteriota</taxon>
        <taxon>Desulfuromonadia</taxon>
        <taxon>Geobacterales</taxon>
        <taxon>Geobacteraceae</taxon>
        <taxon>Citrifermentans</taxon>
    </lineage>
</organism>
<dbReference type="KEGG" id="gbn:GEOBRER4_27120"/>
<dbReference type="RefSeq" id="WP_185242780.1">
    <property type="nucleotide sequence ID" value="NZ_AP023213.1"/>
</dbReference>
<sequence>MSGELQQLLAFLLPRSPLDFLFFIILLGWMGYSLYAANQVVKRFPALIESSPLFKHIDTGNAHDLMLAARVPRWDNVVDNAPGFALVLGLLGTFLGIGLAINHAGQILGQLSQAGTEAADITKSIANLKPMLMEIGLKFKSSAWGIMTHIALRVLIPRYFEIDRKRAEAVLKELQDDANRNKEDARTVMQLEQEARERQFRETAITNQLLKSLVVAAQRNEEQSSIQNRNIITAITNLREGAEEVAMRSHQETLLELRTLGENLVDLLECSRNTEESLKVIKNFGKQVDKLGGSVNIFADKITEFKEETRQVLEDMDESLKSSIQGVDTTVNAMSTRIDAVLKSFSKNMSDTIDNLKINMNSSTERLNGTVVEMKDSMTKTILSFNDKVTETLDAAGEKISESSRSIEKQVNLLSDQLGLALKKVFDALETTNKVTIEMEKHYEQMALVFKSYEKSNDRMMDQIIEMTSNSARYSTEIADMSENLAVTFGAGGEIAIKLDQLVREHQGDMNQLQQITAAIDGVRTTMPVTNQAIVQKLEGLLDASHGIKAVSLDALQSLLKIHENMQRTASA</sequence>
<keyword evidence="1" id="KW-0472">Membrane</keyword>
<dbReference type="Proteomes" id="UP000515472">
    <property type="component" value="Chromosome"/>
</dbReference>
<evidence type="ECO:0000313" key="2">
    <source>
        <dbReference type="EMBL" id="BCG47962.1"/>
    </source>
</evidence>
<proteinExistence type="predicted"/>
<keyword evidence="1" id="KW-0812">Transmembrane</keyword>
<name>A0A6S6M0S9_9BACT</name>
<evidence type="ECO:0000256" key="1">
    <source>
        <dbReference type="SAM" id="Phobius"/>
    </source>
</evidence>
<gene>
    <name evidence="2" type="ORF">GEOBRER4_n2820</name>
</gene>